<dbReference type="Pfam" id="PF05450">
    <property type="entry name" value="Nicastrin"/>
    <property type="match status" value="1"/>
</dbReference>
<keyword evidence="8 10" id="KW-0472">Membrane</keyword>
<evidence type="ECO:0000313" key="14">
    <source>
        <dbReference type="Proteomes" id="UP001620626"/>
    </source>
</evidence>
<proteinExistence type="inferred from homology"/>
<accession>A0ABD2LWM4</accession>
<protein>
    <recommendedName>
        <fullName evidence="3">Nicastrin</fullName>
    </recommendedName>
</protein>
<evidence type="ECO:0000256" key="2">
    <source>
        <dbReference type="ARBA" id="ARBA00007717"/>
    </source>
</evidence>
<keyword evidence="9" id="KW-0325">Glycoprotein</keyword>
<feature type="domain" description="Nicastrin small lobe" evidence="12">
    <location>
        <begin position="42"/>
        <end position="215"/>
    </location>
</feature>
<dbReference type="SUPFAM" id="SSF53187">
    <property type="entry name" value="Zn-dependent exopeptidases"/>
    <property type="match status" value="1"/>
</dbReference>
<evidence type="ECO:0000259" key="12">
    <source>
        <dbReference type="Pfam" id="PF18266"/>
    </source>
</evidence>
<evidence type="ECO:0000256" key="8">
    <source>
        <dbReference type="ARBA" id="ARBA00023136"/>
    </source>
</evidence>
<evidence type="ECO:0000256" key="11">
    <source>
        <dbReference type="SAM" id="SignalP"/>
    </source>
</evidence>
<dbReference type="EMBL" id="JBICBT010000240">
    <property type="protein sequence ID" value="KAL3119662.1"/>
    <property type="molecule type" value="Genomic_DNA"/>
</dbReference>
<dbReference type="GO" id="GO:0005886">
    <property type="term" value="C:plasma membrane"/>
    <property type="evidence" value="ECO:0007669"/>
    <property type="project" value="UniProtKB-ARBA"/>
</dbReference>
<name>A0ABD2LWM4_9BILA</name>
<dbReference type="GO" id="GO:0007219">
    <property type="term" value="P:Notch signaling pathway"/>
    <property type="evidence" value="ECO:0007669"/>
    <property type="project" value="UniProtKB-KW"/>
</dbReference>
<dbReference type="Gene3D" id="3.40.630.10">
    <property type="entry name" value="Zn peptidases"/>
    <property type="match status" value="1"/>
</dbReference>
<evidence type="ECO:0000256" key="9">
    <source>
        <dbReference type="ARBA" id="ARBA00023180"/>
    </source>
</evidence>
<keyword evidence="5 11" id="KW-0732">Signal</keyword>
<feature type="chain" id="PRO_5044747830" description="Nicastrin" evidence="11">
    <location>
        <begin position="25"/>
        <end position="705"/>
    </location>
</feature>
<comment type="subcellular location">
    <subcellularLocation>
        <location evidence="1">Membrane</location>
        <topology evidence="1">Single-pass type I membrane protein</topology>
    </subcellularLocation>
</comment>
<keyword evidence="14" id="KW-1185">Reference proteome</keyword>
<dbReference type="AlphaFoldDB" id="A0ABD2LWM4"/>
<dbReference type="InterPro" id="IPR041084">
    <property type="entry name" value="Ncstrn_small"/>
</dbReference>
<keyword evidence="6" id="KW-0914">Notch signaling pathway</keyword>
<evidence type="ECO:0000256" key="6">
    <source>
        <dbReference type="ARBA" id="ARBA00022976"/>
    </source>
</evidence>
<feature type="signal peptide" evidence="11">
    <location>
        <begin position="1"/>
        <end position="24"/>
    </location>
</feature>
<sequence length="705" mass="79482">MLSLKKAQFLILLLFNCFVLRVFAYDGVEDQIFIRLNNTDVQCVRMLNGTHSIGCQSSRNGNVGVLTEIVHAEDVQNAIAILPLGLSNIIAVIQLTNINDALIQILRSHEQVVGILLIHRGKDKPKEFSEDGSCPNRQFTFYSNEKNVANCHGWNQKNAIHSDGLKFIDFNKPLRLVTSNEEIDLIFEKCIEPFNKKLMAEGLRCVGRMTQFMSAAGNTKICLERTTDFGESSLCEVLEDMNVFLMLPPLSKQNHSADQFVLGARMDSFSTFRWAKGGDLSVLSSLVSLLLVAHSVGQKMDTFNRLASLSRRQLLFAFLHGESLGYIGSSRWVWDMGRGHFPAMANNFPEESKNVRQIGVDELSFFMELQQIGASPKLYAHTDAQIYKQNKTLIDTVLHNAKGSGGLFHFVDPSSVSFGAAPPSSYHSIMKASDKVPGLILSSFGSTDYEYPYLNSFLDDEIRTHPKQFNEFLRKIIYASNIALRAALSYVFANNATEVDQFKIDENYAKELGECFFVANWSCPLFRTLTNATNDRQIDAYLNDTANSFSIGDATGRNRRPIIRHLIFFLLTHSTGSKEPAQNVRTQSQCRDRGSKENVYNFVWMNDRNGNGSCYRTSTYQTVARSPAFEIGDYNFTSGQYSTWVASDWTHEAKFELYLKADLRLELYAFVAAFIVLLLCVPLLFVPKEQWFLDNFLPPGSPQPL</sequence>
<evidence type="ECO:0000256" key="5">
    <source>
        <dbReference type="ARBA" id="ARBA00022729"/>
    </source>
</evidence>
<organism evidence="13 14">
    <name type="scientific">Heterodera trifolii</name>
    <dbReference type="NCBI Taxonomy" id="157864"/>
    <lineage>
        <taxon>Eukaryota</taxon>
        <taxon>Metazoa</taxon>
        <taxon>Ecdysozoa</taxon>
        <taxon>Nematoda</taxon>
        <taxon>Chromadorea</taxon>
        <taxon>Rhabditida</taxon>
        <taxon>Tylenchina</taxon>
        <taxon>Tylenchomorpha</taxon>
        <taxon>Tylenchoidea</taxon>
        <taxon>Heteroderidae</taxon>
        <taxon>Heteroderinae</taxon>
        <taxon>Heterodera</taxon>
    </lineage>
</organism>
<comment type="similarity">
    <text evidence="2">Belongs to the nicastrin family.</text>
</comment>
<dbReference type="InterPro" id="IPR008710">
    <property type="entry name" value="Nicastrin"/>
</dbReference>
<dbReference type="Pfam" id="PF18266">
    <property type="entry name" value="Ncstrn_small"/>
    <property type="match status" value="1"/>
</dbReference>
<evidence type="ECO:0000256" key="1">
    <source>
        <dbReference type="ARBA" id="ARBA00004479"/>
    </source>
</evidence>
<evidence type="ECO:0000256" key="10">
    <source>
        <dbReference type="SAM" id="Phobius"/>
    </source>
</evidence>
<comment type="caution">
    <text evidence="13">The sequence shown here is derived from an EMBL/GenBank/DDBJ whole genome shotgun (WGS) entry which is preliminary data.</text>
</comment>
<feature type="transmembrane region" description="Helical" evidence="10">
    <location>
        <begin position="667"/>
        <end position="686"/>
    </location>
</feature>
<keyword evidence="4 10" id="KW-0812">Transmembrane</keyword>
<evidence type="ECO:0000256" key="4">
    <source>
        <dbReference type="ARBA" id="ARBA00022692"/>
    </source>
</evidence>
<evidence type="ECO:0000313" key="13">
    <source>
        <dbReference type="EMBL" id="KAL3119662.1"/>
    </source>
</evidence>
<evidence type="ECO:0000256" key="7">
    <source>
        <dbReference type="ARBA" id="ARBA00022989"/>
    </source>
</evidence>
<dbReference type="Proteomes" id="UP001620626">
    <property type="component" value="Unassembled WGS sequence"/>
</dbReference>
<dbReference type="PANTHER" id="PTHR21092">
    <property type="entry name" value="NICASTRIN"/>
    <property type="match status" value="1"/>
</dbReference>
<dbReference type="PANTHER" id="PTHR21092:SF0">
    <property type="entry name" value="NICASTRIN"/>
    <property type="match status" value="1"/>
</dbReference>
<gene>
    <name evidence="13" type="ORF">niasHT_006748</name>
</gene>
<reference evidence="13 14" key="1">
    <citation type="submission" date="2024-10" db="EMBL/GenBank/DDBJ databases">
        <authorList>
            <person name="Kim D."/>
        </authorList>
    </citation>
    <scope>NUCLEOTIDE SEQUENCE [LARGE SCALE GENOMIC DNA]</scope>
    <source>
        <strain evidence="13">BH-2024</strain>
    </source>
</reference>
<evidence type="ECO:0000256" key="3">
    <source>
        <dbReference type="ARBA" id="ARBA00015303"/>
    </source>
</evidence>
<keyword evidence="7 10" id="KW-1133">Transmembrane helix</keyword>